<dbReference type="Pfam" id="PF02366">
    <property type="entry name" value="PMT"/>
    <property type="match status" value="1"/>
</dbReference>
<evidence type="ECO:0000256" key="9">
    <source>
        <dbReference type="ARBA" id="ARBA00093617"/>
    </source>
</evidence>
<evidence type="ECO:0000256" key="10">
    <source>
        <dbReference type="RuleBase" id="RU367007"/>
    </source>
</evidence>
<evidence type="ECO:0000313" key="13">
    <source>
        <dbReference type="EMBL" id="PVX29762.1"/>
    </source>
</evidence>
<evidence type="ECO:0000256" key="3">
    <source>
        <dbReference type="ARBA" id="ARBA00007222"/>
    </source>
</evidence>
<dbReference type="InterPro" id="IPR032421">
    <property type="entry name" value="PMT_4TMC"/>
</dbReference>
<dbReference type="Pfam" id="PF16192">
    <property type="entry name" value="PMT_4TMC"/>
    <property type="match status" value="1"/>
</dbReference>
<evidence type="ECO:0000256" key="8">
    <source>
        <dbReference type="ARBA" id="ARBA00023136"/>
    </source>
</evidence>
<dbReference type="RefSeq" id="WP_116469181.1">
    <property type="nucleotide sequence ID" value="NZ_QENQ01000001.1"/>
</dbReference>
<evidence type="ECO:0000256" key="7">
    <source>
        <dbReference type="ARBA" id="ARBA00022989"/>
    </source>
</evidence>
<comment type="subcellular location">
    <subcellularLocation>
        <location evidence="10">Cell membrane</location>
    </subcellularLocation>
    <subcellularLocation>
        <location evidence="1">Endomembrane system</location>
        <topology evidence="1">Multi-pass membrane protein</topology>
    </subcellularLocation>
</comment>
<protein>
    <recommendedName>
        <fullName evidence="9 10">Polyprenol-phosphate-mannose--protein mannosyltransferase</fullName>
        <ecNumber evidence="10">2.4.1.-</ecNumber>
    </recommendedName>
</protein>
<evidence type="ECO:0000256" key="2">
    <source>
        <dbReference type="ARBA" id="ARBA00004922"/>
    </source>
</evidence>
<evidence type="ECO:0000256" key="1">
    <source>
        <dbReference type="ARBA" id="ARBA00004127"/>
    </source>
</evidence>
<dbReference type="GO" id="GO:0012505">
    <property type="term" value="C:endomembrane system"/>
    <property type="evidence" value="ECO:0007669"/>
    <property type="project" value="UniProtKB-SubCell"/>
</dbReference>
<dbReference type="InterPro" id="IPR027005">
    <property type="entry name" value="PMT-like"/>
</dbReference>
<feature type="transmembrane region" description="Helical" evidence="10">
    <location>
        <begin position="82"/>
        <end position="106"/>
    </location>
</feature>
<sequence length="434" mass="48326">MRLRLSALATRPWLVALLIGLAAQALFAFHLDRPGGIMFDEVHYVPAAKALIELSGPRNIEHPLLGKELIALGMDLLGDNPFGWRLVPSLAGTATVLGVFTFLMVLMRGRMRVAVTGAALAMLNQSLFVQARTAMLDIFLGAFLLWGLVFLLWAMRGTRGQVLWRWCVGAALLGLATAVKWAAAPYIALVALAFVAIRLRDARRAHRPLAAALLSGDQPHWPGLPSLAGLALLGAISISVYFATFTPTFFYLTGATDGLSGLLHLQREMYAAQVQVLPHHNYQSDWWSWPLILRPIWFFYAWDHGAQRGVLLIGNPVIMWGGLVAVLVAYAVSFRGRALRPLALALLWTFSVAIYAIIPKSLGFYYYYHLSAIFLCLVLPVTFDHFDRTRDRGWEEWYVALALVCFGYFYPILSAAPLDGPMAFAHWTWFPGWR</sequence>
<comment type="pathway">
    <text evidence="2 10">Protein modification; protein glycosylation.</text>
</comment>
<evidence type="ECO:0000256" key="5">
    <source>
        <dbReference type="ARBA" id="ARBA00022679"/>
    </source>
</evidence>
<evidence type="ECO:0000256" key="4">
    <source>
        <dbReference type="ARBA" id="ARBA00022676"/>
    </source>
</evidence>
<organism evidence="13 14">
    <name type="scientific">Sphingomonas pokkalii</name>
    <dbReference type="NCBI Taxonomy" id="2175090"/>
    <lineage>
        <taxon>Bacteria</taxon>
        <taxon>Pseudomonadati</taxon>
        <taxon>Pseudomonadota</taxon>
        <taxon>Alphaproteobacteria</taxon>
        <taxon>Sphingomonadales</taxon>
        <taxon>Sphingomonadaceae</taxon>
        <taxon>Sphingomonas</taxon>
    </lineage>
</organism>
<dbReference type="InterPro" id="IPR003342">
    <property type="entry name" value="ArnT-like_N"/>
</dbReference>
<dbReference type="Proteomes" id="UP000245890">
    <property type="component" value="Unassembled WGS sequence"/>
</dbReference>
<feature type="transmembrane region" description="Helical" evidence="10">
    <location>
        <begin position="138"/>
        <end position="155"/>
    </location>
</feature>
<feature type="transmembrane region" description="Helical" evidence="10">
    <location>
        <begin position="221"/>
        <end position="242"/>
    </location>
</feature>
<reference evidence="13 14" key="1">
    <citation type="submission" date="2018-05" db="EMBL/GenBank/DDBJ databases">
        <title>Description of Sphingomonas pokkalii sp nov, isolated from the rhizosphere of saline tolerant pokkali rice and its draft genome analysis.</title>
        <authorList>
            <person name="Menon R."/>
            <person name="Kumari S."/>
            <person name="Rameshkumar N."/>
        </authorList>
    </citation>
    <scope>NUCLEOTIDE SEQUENCE [LARGE SCALE GENOMIC DNA]</scope>
    <source>
        <strain evidence="13 14">L3B27</strain>
    </source>
</reference>
<gene>
    <name evidence="13" type="ORF">DD559_10865</name>
</gene>
<dbReference type="EC" id="2.4.1.-" evidence="10"/>
<name>A0A2U0SEF7_9SPHN</name>
<feature type="transmembrane region" description="Helical" evidence="10">
    <location>
        <begin position="308"/>
        <end position="332"/>
    </location>
</feature>
<dbReference type="GO" id="GO:0005886">
    <property type="term" value="C:plasma membrane"/>
    <property type="evidence" value="ECO:0007669"/>
    <property type="project" value="UniProtKB-SubCell"/>
</dbReference>
<evidence type="ECO:0000313" key="14">
    <source>
        <dbReference type="Proteomes" id="UP000245890"/>
    </source>
</evidence>
<evidence type="ECO:0000256" key="6">
    <source>
        <dbReference type="ARBA" id="ARBA00022692"/>
    </source>
</evidence>
<accession>A0A2U0SEF7</accession>
<evidence type="ECO:0000259" key="12">
    <source>
        <dbReference type="Pfam" id="PF16192"/>
    </source>
</evidence>
<keyword evidence="6 10" id="KW-0812">Transmembrane</keyword>
<feature type="domain" description="Protein O-mannosyl-transferase C-terminal four TM" evidence="12">
    <location>
        <begin position="261"/>
        <end position="433"/>
    </location>
</feature>
<evidence type="ECO:0000259" key="11">
    <source>
        <dbReference type="Pfam" id="PF02366"/>
    </source>
</evidence>
<keyword evidence="14" id="KW-1185">Reference proteome</keyword>
<dbReference type="GO" id="GO:0004169">
    <property type="term" value="F:dolichyl-phosphate-mannose-protein mannosyltransferase activity"/>
    <property type="evidence" value="ECO:0007669"/>
    <property type="project" value="UniProtKB-UniRule"/>
</dbReference>
<keyword evidence="4 10" id="KW-0328">Glycosyltransferase</keyword>
<feature type="transmembrane region" description="Helical" evidence="10">
    <location>
        <begin position="398"/>
        <end position="418"/>
    </location>
</feature>
<dbReference type="PANTHER" id="PTHR10050">
    <property type="entry name" value="DOLICHYL-PHOSPHATE-MANNOSE--PROTEIN MANNOSYLTRANSFERASE"/>
    <property type="match status" value="1"/>
</dbReference>
<keyword evidence="8 10" id="KW-0472">Membrane</keyword>
<keyword evidence="7 10" id="KW-1133">Transmembrane helix</keyword>
<comment type="function">
    <text evidence="10">Protein O-mannosyltransferase that catalyzes the transfer of a single mannose residue from a polyprenol phospho-mannosyl lipidic donor to the hydroxyl group of selected serine and threonine residues in acceptor proteins.</text>
</comment>
<keyword evidence="5 10" id="KW-0808">Transferase</keyword>
<feature type="domain" description="ArnT-like N-terminal" evidence="11">
    <location>
        <begin position="80"/>
        <end position="249"/>
    </location>
</feature>
<feature type="transmembrane region" description="Helical" evidence="10">
    <location>
        <begin position="364"/>
        <end position="386"/>
    </location>
</feature>
<feature type="transmembrane region" description="Helical" evidence="10">
    <location>
        <begin position="184"/>
        <end position="200"/>
    </location>
</feature>
<dbReference type="UniPathway" id="UPA00378"/>
<dbReference type="OrthoDB" id="9776737at2"/>
<keyword evidence="10" id="KW-1003">Cell membrane</keyword>
<proteinExistence type="inferred from homology"/>
<comment type="similarity">
    <text evidence="3 10">Belongs to the glycosyltransferase 39 family.</text>
</comment>
<feature type="transmembrane region" description="Helical" evidence="10">
    <location>
        <begin position="339"/>
        <end position="358"/>
    </location>
</feature>
<comment type="caution">
    <text evidence="13">The sequence shown here is derived from an EMBL/GenBank/DDBJ whole genome shotgun (WGS) entry which is preliminary data.</text>
</comment>
<dbReference type="EMBL" id="QENQ01000001">
    <property type="protein sequence ID" value="PVX29762.1"/>
    <property type="molecule type" value="Genomic_DNA"/>
</dbReference>
<dbReference type="AlphaFoldDB" id="A0A2U0SEF7"/>